<dbReference type="PANTHER" id="PTHR43685:SF2">
    <property type="entry name" value="GLYCOSYLTRANSFERASE 2-LIKE DOMAIN-CONTAINING PROTEIN"/>
    <property type="match status" value="1"/>
</dbReference>
<dbReference type="SUPFAM" id="SSF53448">
    <property type="entry name" value="Nucleotide-diphospho-sugar transferases"/>
    <property type="match status" value="1"/>
</dbReference>
<dbReference type="RefSeq" id="WP_072903834.1">
    <property type="nucleotide sequence ID" value="NZ_FRAD01000015.1"/>
</dbReference>
<dbReference type="Gene3D" id="3.90.550.10">
    <property type="entry name" value="Spore Coat Polysaccharide Biosynthesis Protein SpsA, Chain A"/>
    <property type="match status" value="1"/>
</dbReference>
<protein>
    <submittedName>
        <fullName evidence="2">Glycosyltransferase involved in cell wall bisynthesis</fullName>
    </submittedName>
</protein>
<evidence type="ECO:0000313" key="3">
    <source>
        <dbReference type="Proteomes" id="UP000183952"/>
    </source>
</evidence>
<dbReference type="InterPro" id="IPR001173">
    <property type="entry name" value="Glyco_trans_2-like"/>
</dbReference>
<keyword evidence="2" id="KW-0808">Transferase</keyword>
<organism evidence="2 3">
    <name type="scientific">Hathewaya proteolytica DSM 3090</name>
    <dbReference type="NCBI Taxonomy" id="1121331"/>
    <lineage>
        <taxon>Bacteria</taxon>
        <taxon>Bacillati</taxon>
        <taxon>Bacillota</taxon>
        <taxon>Clostridia</taxon>
        <taxon>Eubacteriales</taxon>
        <taxon>Clostridiaceae</taxon>
        <taxon>Hathewaya</taxon>
    </lineage>
</organism>
<gene>
    <name evidence="2" type="ORF">SAMN02745248_01874</name>
</gene>
<dbReference type="InterPro" id="IPR050834">
    <property type="entry name" value="Glycosyltransf_2"/>
</dbReference>
<dbReference type="OrthoDB" id="9785185at2"/>
<accession>A0A1M6Q2P4</accession>
<evidence type="ECO:0000313" key="2">
    <source>
        <dbReference type="EMBL" id="SHK14473.1"/>
    </source>
</evidence>
<feature type="domain" description="Glycosyltransferase 2-like" evidence="1">
    <location>
        <begin position="15"/>
        <end position="157"/>
    </location>
</feature>
<name>A0A1M6Q2P4_9CLOT</name>
<sequence>MSSEENKNVSGDLVSIIMPAYNCEKYIEDAINSVIAQTYNSWELIVIDDGSKDNTVKIIEELSNKDYRIRFYKNDKNLGVSETRNRGISLAKGEWIAFLDSDDMWKDSKLEKQIRLSNKEGAEFVFTGSSFINEGGVNYKGILKVPEKVDYKKLRTHNVISCSSVLIKKKFFKDIRMEKDDMHEDYAVWLRILRTGVCAYGINESLLVYRISPNSKSGKKIKTIKMTYKVFRFIGMNPLGSAYFMCRHVMGSIRKYANIDILKR</sequence>
<reference evidence="2 3" key="1">
    <citation type="submission" date="2016-11" db="EMBL/GenBank/DDBJ databases">
        <authorList>
            <person name="Jaros S."/>
            <person name="Januszkiewicz K."/>
            <person name="Wedrychowicz H."/>
        </authorList>
    </citation>
    <scope>NUCLEOTIDE SEQUENCE [LARGE SCALE GENOMIC DNA]</scope>
    <source>
        <strain evidence="2 3">DSM 3090</strain>
    </source>
</reference>
<dbReference type="Proteomes" id="UP000183952">
    <property type="component" value="Unassembled WGS sequence"/>
</dbReference>
<dbReference type="EMBL" id="FRAD01000015">
    <property type="protein sequence ID" value="SHK14473.1"/>
    <property type="molecule type" value="Genomic_DNA"/>
</dbReference>
<dbReference type="Pfam" id="PF00535">
    <property type="entry name" value="Glycos_transf_2"/>
    <property type="match status" value="1"/>
</dbReference>
<dbReference type="AlphaFoldDB" id="A0A1M6Q2P4"/>
<proteinExistence type="predicted"/>
<evidence type="ECO:0000259" key="1">
    <source>
        <dbReference type="Pfam" id="PF00535"/>
    </source>
</evidence>
<dbReference type="CDD" id="cd00761">
    <property type="entry name" value="Glyco_tranf_GTA_type"/>
    <property type="match status" value="1"/>
</dbReference>
<keyword evidence="3" id="KW-1185">Reference proteome</keyword>
<dbReference type="InterPro" id="IPR029044">
    <property type="entry name" value="Nucleotide-diphossugar_trans"/>
</dbReference>
<dbReference type="STRING" id="1121331.SAMN02745248_01874"/>
<dbReference type="GO" id="GO:0016740">
    <property type="term" value="F:transferase activity"/>
    <property type="evidence" value="ECO:0007669"/>
    <property type="project" value="UniProtKB-KW"/>
</dbReference>
<dbReference type="PANTHER" id="PTHR43685">
    <property type="entry name" value="GLYCOSYLTRANSFERASE"/>
    <property type="match status" value="1"/>
</dbReference>